<evidence type="ECO:0000256" key="4">
    <source>
        <dbReference type="PROSITE-ProRule" id="PRU00042"/>
    </source>
</evidence>
<protein>
    <recommendedName>
        <fullName evidence="6">C2H2-type domain-containing protein</fullName>
    </recommendedName>
</protein>
<dbReference type="SUPFAM" id="SSF57667">
    <property type="entry name" value="beta-beta-alpha zinc fingers"/>
    <property type="match status" value="1"/>
</dbReference>
<evidence type="ECO:0000256" key="3">
    <source>
        <dbReference type="ARBA" id="ARBA00022833"/>
    </source>
</evidence>
<accession>A0A9W9PCK9</accession>
<feature type="compositionally biased region" description="Basic and acidic residues" evidence="5">
    <location>
        <begin position="72"/>
        <end position="81"/>
    </location>
</feature>
<dbReference type="PROSITE" id="PS00028">
    <property type="entry name" value="ZINC_FINGER_C2H2_1"/>
    <property type="match status" value="2"/>
</dbReference>
<dbReference type="Proteomes" id="UP001147733">
    <property type="component" value="Unassembled WGS sequence"/>
</dbReference>
<dbReference type="Pfam" id="PF00096">
    <property type="entry name" value="zf-C2H2"/>
    <property type="match status" value="1"/>
</dbReference>
<dbReference type="GO" id="GO:0008270">
    <property type="term" value="F:zinc ion binding"/>
    <property type="evidence" value="ECO:0007669"/>
    <property type="project" value="UniProtKB-KW"/>
</dbReference>
<dbReference type="OrthoDB" id="654211at2759"/>
<proteinExistence type="predicted"/>
<evidence type="ECO:0000313" key="7">
    <source>
        <dbReference type="EMBL" id="KAJ5240402.1"/>
    </source>
</evidence>
<dbReference type="RefSeq" id="XP_056503407.1">
    <property type="nucleotide sequence ID" value="XM_056640913.1"/>
</dbReference>
<keyword evidence="3" id="KW-0862">Zinc</keyword>
<comment type="caution">
    <text evidence="7">The sequence shown here is derived from an EMBL/GenBank/DDBJ whole genome shotgun (WGS) entry which is preliminary data.</text>
</comment>
<dbReference type="InterPro" id="IPR036236">
    <property type="entry name" value="Znf_C2H2_sf"/>
</dbReference>
<keyword evidence="2 4" id="KW-0863">Zinc-finger</keyword>
<dbReference type="PROSITE" id="PS50157">
    <property type="entry name" value="ZINC_FINGER_C2H2_2"/>
    <property type="match status" value="2"/>
</dbReference>
<evidence type="ECO:0000259" key="6">
    <source>
        <dbReference type="PROSITE" id="PS50157"/>
    </source>
</evidence>
<reference evidence="7" key="2">
    <citation type="journal article" date="2023" name="IMA Fungus">
        <title>Comparative genomic study of the Penicillium genus elucidates a diverse pangenome and 15 lateral gene transfer events.</title>
        <authorList>
            <person name="Petersen C."/>
            <person name="Sorensen T."/>
            <person name="Nielsen M.R."/>
            <person name="Sondergaard T.E."/>
            <person name="Sorensen J.L."/>
            <person name="Fitzpatrick D.A."/>
            <person name="Frisvad J.C."/>
            <person name="Nielsen K.L."/>
        </authorList>
    </citation>
    <scope>NUCLEOTIDE SEQUENCE</scope>
    <source>
        <strain evidence="7">IBT 23319</strain>
    </source>
</reference>
<sequence length="287" mass="32799">MDLYSSRPPYQESHSEYRPNVIEAPVLQVTKYEWHSISDSYHFARPTNRAPQSRALDLYHGQPSIPQGQGDRNGRIPRRPDHLAEPALDHCELIPVICWLGYVQISNPPPALNSPPRARRSETKAAPIHECCSTLPIGFSQHRGQIQDPDAEALTSPDPLGPTHIAPPETLQADLGRAAQKSPDRIPQRQFKCTHPGCNRQFRRRAALERHLTCHSDERPYVCWVPECHRAFKRFDNLLAHYPTHGKLDGRNRYVATLDKACYMYDPEFRGTLTPQGWPLQRHSFNT</sequence>
<dbReference type="AlphaFoldDB" id="A0A9W9PCK9"/>
<evidence type="ECO:0000256" key="1">
    <source>
        <dbReference type="ARBA" id="ARBA00022723"/>
    </source>
</evidence>
<gene>
    <name evidence="7" type="ORF">N7469_001993</name>
</gene>
<feature type="domain" description="C2H2-type" evidence="6">
    <location>
        <begin position="221"/>
        <end position="245"/>
    </location>
</feature>
<dbReference type="Gene3D" id="3.30.160.60">
    <property type="entry name" value="Classic Zinc Finger"/>
    <property type="match status" value="2"/>
</dbReference>
<dbReference type="EMBL" id="JAPQKT010000002">
    <property type="protein sequence ID" value="KAJ5240402.1"/>
    <property type="molecule type" value="Genomic_DNA"/>
</dbReference>
<name>A0A9W9PCK9_PENCI</name>
<organism evidence="7 8">
    <name type="scientific">Penicillium citrinum</name>
    <dbReference type="NCBI Taxonomy" id="5077"/>
    <lineage>
        <taxon>Eukaryota</taxon>
        <taxon>Fungi</taxon>
        <taxon>Dikarya</taxon>
        <taxon>Ascomycota</taxon>
        <taxon>Pezizomycotina</taxon>
        <taxon>Eurotiomycetes</taxon>
        <taxon>Eurotiomycetidae</taxon>
        <taxon>Eurotiales</taxon>
        <taxon>Aspergillaceae</taxon>
        <taxon>Penicillium</taxon>
    </lineage>
</organism>
<dbReference type="SMART" id="SM00355">
    <property type="entry name" value="ZnF_C2H2"/>
    <property type="match status" value="2"/>
</dbReference>
<dbReference type="PANTHER" id="PTHR23235">
    <property type="entry name" value="KRUEPPEL-LIKE TRANSCRIPTION FACTOR"/>
    <property type="match status" value="1"/>
</dbReference>
<evidence type="ECO:0000256" key="5">
    <source>
        <dbReference type="SAM" id="MobiDB-lite"/>
    </source>
</evidence>
<reference evidence="7" key="1">
    <citation type="submission" date="2022-11" db="EMBL/GenBank/DDBJ databases">
        <authorList>
            <person name="Petersen C."/>
        </authorList>
    </citation>
    <scope>NUCLEOTIDE SEQUENCE</scope>
    <source>
        <strain evidence="7">IBT 23319</strain>
    </source>
</reference>
<evidence type="ECO:0000313" key="8">
    <source>
        <dbReference type="Proteomes" id="UP001147733"/>
    </source>
</evidence>
<keyword evidence="8" id="KW-1185">Reference proteome</keyword>
<feature type="region of interest" description="Disordered" evidence="5">
    <location>
        <begin position="59"/>
        <end position="81"/>
    </location>
</feature>
<evidence type="ECO:0000256" key="2">
    <source>
        <dbReference type="ARBA" id="ARBA00022771"/>
    </source>
</evidence>
<feature type="domain" description="C2H2-type" evidence="6">
    <location>
        <begin position="191"/>
        <end position="220"/>
    </location>
</feature>
<dbReference type="GeneID" id="81380080"/>
<keyword evidence="1" id="KW-0479">Metal-binding</keyword>
<dbReference type="InterPro" id="IPR013087">
    <property type="entry name" value="Znf_C2H2_type"/>
</dbReference>